<dbReference type="SUPFAM" id="SSF55920">
    <property type="entry name" value="Creatinase/aminopeptidase"/>
    <property type="match status" value="1"/>
</dbReference>
<proteinExistence type="predicted"/>
<dbReference type="GO" id="GO:0004177">
    <property type="term" value="F:aminopeptidase activity"/>
    <property type="evidence" value="ECO:0007669"/>
    <property type="project" value="UniProtKB-KW"/>
</dbReference>
<feature type="domain" description="Peptidase M24" evidence="1">
    <location>
        <begin position="5"/>
        <end position="171"/>
    </location>
</feature>
<evidence type="ECO:0000313" key="3">
    <source>
        <dbReference type="Proteomes" id="UP001165367"/>
    </source>
</evidence>
<name>A0ABS9KSC1_9BACT</name>
<dbReference type="Gene3D" id="3.90.230.10">
    <property type="entry name" value="Creatinase/methionine aminopeptidase superfamily"/>
    <property type="match status" value="1"/>
</dbReference>
<sequence>MTKELLHAQEISIQFFKAIEENKLIIPGKSEEQLSEEVCDLALQKFGIEQHWHKKIVRSGKNTLAKYPDNPPVRIIERDDIVFIDLGPIVGNYEADIGRTYILGNDSRKLKLKADVERVWYEIQKWYQQQTVLKASDLFQYAVKEAERSGWEFGGEIAGHIVGKFPHEQPADPGSLELDVHPDNHNDMFLPDANGNKRHWILELQFIDKKNEIGGYFEQLL</sequence>
<dbReference type="InterPro" id="IPR000994">
    <property type="entry name" value="Pept_M24"/>
</dbReference>
<organism evidence="2 3">
    <name type="scientific">Terrimonas ginsenosidimutans</name>
    <dbReference type="NCBI Taxonomy" id="2908004"/>
    <lineage>
        <taxon>Bacteria</taxon>
        <taxon>Pseudomonadati</taxon>
        <taxon>Bacteroidota</taxon>
        <taxon>Chitinophagia</taxon>
        <taxon>Chitinophagales</taxon>
        <taxon>Chitinophagaceae</taxon>
        <taxon>Terrimonas</taxon>
    </lineage>
</organism>
<reference evidence="2" key="1">
    <citation type="submission" date="2022-01" db="EMBL/GenBank/DDBJ databases">
        <authorList>
            <person name="Jo J.-H."/>
            <person name="Im W.-T."/>
        </authorList>
    </citation>
    <scope>NUCLEOTIDE SEQUENCE</scope>
    <source>
        <strain evidence="2">NA20</strain>
    </source>
</reference>
<dbReference type="Proteomes" id="UP001165367">
    <property type="component" value="Unassembled WGS sequence"/>
</dbReference>
<keyword evidence="2" id="KW-0645">Protease</keyword>
<keyword evidence="2" id="KW-0031">Aminopeptidase</keyword>
<comment type="caution">
    <text evidence="2">The sequence shown here is derived from an EMBL/GenBank/DDBJ whole genome shotgun (WGS) entry which is preliminary data.</text>
</comment>
<keyword evidence="3" id="KW-1185">Reference proteome</keyword>
<evidence type="ECO:0000259" key="1">
    <source>
        <dbReference type="Pfam" id="PF00557"/>
    </source>
</evidence>
<dbReference type="InterPro" id="IPR036005">
    <property type="entry name" value="Creatinase/aminopeptidase-like"/>
</dbReference>
<gene>
    <name evidence="2" type="ORF">LZZ85_13105</name>
</gene>
<evidence type="ECO:0000313" key="2">
    <source>
        <dbReference type="EMBL" id="MCG2615232.1"/>
    </source>
</evidence>
<protein>
    <submittedName>
        <fullName evidence="2">Aminopeptidase P family protein</fullName>
    </submittedName>
</protein>
<dbReference type="CDD" id="cd01066">
    <property type="entry name" value="APP_MetAP"/>
    <property type="match status" value="1"/>
</dbReference>
<dbReference type="Pfam" id="PF00557">
    <property type="entry name" value="Peptidase_M24"/>
    <property type="match status" value="1"/>
</dbReference>
<accession>A0ABS9KSC1</accession>
<dbReference type="EMBL" id="JAKLTR010000007">
    <property type="protein sequence ID" value="MCG2615232.1"/>
    <property type="molecule type" value="Genomic_DNA"/>
</dbReference>
<keyword evidence="2" id="KW-0378">Hydrolase</keyword>
<dbReference type="RefSeq" id="WP_237872394.1">
    <property type="nucleotide sequence ID" value="NZ_JAKLTR010000007.1"/>
</dbReference>